<dbReference type="GO" id="GO:0003677">
    <property type="term" value="F:DNA binding"/>
    <property type="evidence" value="ECO:0007669"/>
    <property type="project" value="UniProtKB-UniRule"/>
</dbReference>
<dbReference type="Gene3D" id="1.10.443.10">
    <property type="entry name" value="Intergrase catalytic core"/>
    <property type="match status" value="1"/>
</dbReference>
<dbReference type="Gene3D" id="1.10.150.130">
    <property type="match status" value="1"/>
</dbReference>
<gene>
    <name evidence="7" type="ORF">B6I68_03190</name>
</gene>
<evidence type="ECO:0000313" key="7">
    <source>
        <dbReference type="EMBL" id="PLE29207.1"/>
    </source>
</evidence>
<name>A0A9Q6A3N4_KLEPN</name>
<reference evidence="7 8" key="1">
    <citation type="journal article" date="2017" name="J. Infect. Dis.">
        <title>An Analysis of the Epidemic of Klebsiella pneumoniae Carbapenemase-Producing K. pneumoniae: Convergence of Two Evolutionary Mechanisms Creates the Perfect Storm.</title>
        <authorList>
            <person name="Rojas L.J."/>
            <person name="Weinstock G.M."/>
            <person name="De La Cadena E."/>
            <person name="Diaz L."/>
            <person name="Rios R."/>
            <person name="Hanson B.M."/>
            <person name="Brown J.S."/>
            <person name="Vats P."/>
            <person name="Phillips D.S."/>
            <person name="Nguyen H."/>
            <person name="Hujer K.M."/>
            <person name="Correa A."/>
            <person name="Adams M.D."/>
            <person name="Perez F."/>
            <person name="Sodergren E."/>
            <person name="Narechania A."/>
            <person name="Planet P.J."/>
            <person name="Villegas M.V."/>
            <person name="Bonomo R.A."/>
            <person name="Arias C.A."/>
        </authorList>
    </citation>
    <scope>NUCLEOTIDE SEQUENCE [LARGE SCALE GENOMIC DNA]</scope>
    <source>
        <strain evidence="7 8">COL-Kpn30</strain>
    </source>
</reference>
<accession>A0A9Q6A3N4</accession>
<protein>
    <submittedName>
        <fullName evidence="7">Recombinase</fullName>
    </submittedName>
</protein>
<keyword evidence="3 5" id="KW-0238">DNA-binding</keyword>
<evidence type="ECO:0000256" key="3">
    <source>
        <dbReference type="ARBA" id="ARBA00023125"/>
    </source>
</evidence>
<dbReference type="Proteomes" id="UP000234439">
    <property type="component" value="Unassembled WGS sequence"/>
</dbReference>
<dbReference type="PROSITE" id="PS51900">
    <property type="entry name" value="CB"/>
    <property type="match status" value="1"/>
</dbReference>
<dbReference type="EMBL" id="NCMJ01000019">
    <property type="protein sequence ID" value="PLE29207.1"/>
    <property type="molecule type" value="Genomic_DNA"/>
</dbReference>
<comment type="caution">
    <text evidence="7">The sequence shown here is derived from an EMBL/GenBank/DDBJ whole genome shotgun (WGS) entry which is preliminary data.</text>
</comment>
<evidence type="ECO:0000256" key="4">
    <source>
        <dbReference type="ARBA" id="ARBA00023172"/>
    </source>
</evidence>
<keyword evidence="4" id="KW-0233">DNA recombination</keyword>
<keyword evidence="2" id="KW-0229">DNA integration</keyword>
<dbReference type="InterPro" id="IPR011010">
    <property type="entry name" value="DNA_brk_join_enz"/>
</dbReference>
<evidence type="ECO:0000259" key="6">
    <source>
        <dbReference type="PROSITE" id="PS51900"/>
    </source>
</evidence>
<dbReference type="InterPro" id="IPR044068">
    <property type="entry name" value="CB"/>
</dbReference>
<dbReference type="GO" id="GO:0006310">
    <property type="term" value="P:DNA recombination"/>
    <property type="evidence" value="ECO:0007669"/>
    <property type="project" value="UniProtKB-KW"/>
</dbReference>
<dbReference type="SUPFAM" id="SSF56349">
    <property type="entry name" value="DNA breaking-rejoining enzymes"/>
    <property type="match status" value="1"/>
</dbReference>
<comment type="similarity">
    <text evidence="1">Belongs to the 'phage' integrase family.</text>
</comment>
<dbReference type="InterPro" id="IPR013762">
    <property type="entry name" value="Integrase-like_cat_sf"/>
</dbReference>
<dbReference type="GO" id="GO:0008907">
    <property type="term" value="F:integrase activity"/>
    <property type="evidence" value="ECO:0007669"/>
    <property type="project" value="InterPro"/>
</dbReference>
<dbReference type="RefSeq" id="WP_102017115.1">
    <property type="nucleotide sequence ID" value="NZ_NCMJ01000019.1"/>
</dbReference>
<evidence type="ECO:0000256" key="5">
    <source>
        <dbReference type="PROSITE-ProRule" id="PRU01248"/>
    </source>
</evidence>
<feature type="domain" description="Core-binding (CB)" evidence="6">
    <location>
        <begin position="87"/>
        <end position="161"/>
    </location>
</feature>
<dbReference type="InterPro" id="IPR010998">
    <property type="entry name" value="Integrase_recombinase_N"/>
</dbReference>
<evidence type="ECO:0000256" key="1">
    <source>
        <dbReference type="ARBA" id="ARBA00008857"/>
    </source>
</evidence>
<dbReference type="Gene3D" id="3.30.160.60">
    <property type="entry name" value="Classic Zinc Finger"/>
    <property type="match status" value="1"/>
</dbReference>
<evidence type="ECO:0000256" key="2">
    <source>
        <dbReference type="ARBA" id="ARBA00022908"/>
    </source>
</evidence>
<dbReference type="AlphaFoldDB" id="A0A9Q6A3N4"/>
<dbReference type="InterPro" id="IPR015094">
    <property type="entry name" value="Integrase_lambda-typ_DNA-bd_N"/>
</dbReference>
<organism evidence="7 8">
    <name type="scientific">Klebsiella pneumoniae</name>
    <dbReference type="NCBI Taxonomy" id="573"/>
    <lineage>
        <taxon>Bacteria</taxon>
        <taxon>Pseudomonadati</taxon>
        <taxon>Pseudomonadota</taxon>
        <taxon>Gammaproteobacteria</taxon>
        <taxon>Enterobacterales</taxon>
        <taxon>Enterobacteriaceae</taxon>
        <taxon>Klebsiella/Raoultella group</taxon>
        <taxon>Klebsiella</taxon>
        <taxon>Klebsiella pneumoniae complex</taxon>
    </lineage>
</organism>
<dbReference type="Pfam" id="PF09003">
    <property type="entry name" value="Arm-DNA-bind_1"/>
    <property type="match status" value="1"/>
</dbReference>
<evidence type="ECO:0000313" key="8">
    <source>
        <dbReference type="Proteomes" id="UP000234439"/>
    </source>
</evidence>
<sequence>MAARPRKREYRHLPEYLLFDKERGVYKFTLITGKKKNLGKDRAMAIAIAREYNLRMRPLNAPSVELLIRESGGVTGEAKPFAEHVDHIMQRAIENERPSPSTLDDWNNDALRVKEFFNIIPACDIELEHVNAYINRFHSDSSANVQNRKVSFLKKLFSYAVDESLMFDNPASRKKMRRTEEKKRQRLSLDNFKAIRRAAEPWLRTAMDLALQTTHARLEVSRIRYSISEPKDGVCGCVWLAQPENGIYGTLYIHRQKVQKKEASHVAIPIGEELKRIIDESRDNVASPFVVHRIPDRQVKRSKEVSHPTQVAPDYLSRSFSAVRDKLGLCNKLAMDERPTFHEIRALAAHLFDQQGIDPQGRMAHSDAKSTKIYTQNHIDWIVVPHGEIQTSKYCEL</sequence>
<proteinExistence type="inferred from homology"/>